<evidence type="ECO:0008006" key="4">
    <source>
        <dbReference type="Google" id="ProtNLM"/>
    </source>
</evidence>
<reference evidence="2" key="2">
    <citation type="journal article" date="2023" name="IMA Fungus">
        <title>Comparative genomic study of the Penicillium genus elucidates a diverse pangenome and 15 lateral gene transfer events.</title>
        <authorList>
            <person name="Petersen C."/>
            <person name="Sorensen T."/>
            <person name="Nielsen M.R."/>
            <person name="Sondergaard T.E."/>
            <person name="Sorensen J.L."/>
            <person name="Fitzpatrick D.A."/>
            <person name="Frisvad J.C."/>
            <person name="Nielsen K.L."/>
        </authorList>
    </citation>
    <scope>NUCLEOTIDE SEQUENCE</scope>
    <source>
        <strain evidence="2">IBT 34128</strain>
    </source>
</reference>
<feature type="transmembrane region" description="Helical" evidence="1">
    <location>
        <begin position="17"/>
        <end position="36"/>
    </location>
</feature>
<gene>
    <name evidence="2" type="ORF">NUU61_000138</name>
</gene>
<evidence type="ECO:0000313" key="3">
    <source>
        <dbReference type="Proteomes" id="UP001141434"/>
    </source>
</evidence>
<dbReference type="Proteomes" id="UP001141434">
    <property type="component" value="Unassembled WGS sequence"/>
</dbReference>
<dbReference type="GeneID" id="81389890"/>
<reference evidence="2" key="1">
    <citation type="submission" date="2022-11" db="EMBL/GenBank/DDBJ databases">
        <authorList>
            <person name="Petersen C."/>
        </authorList>
    </citation>
    <scope>NUCLEOTIDE SEQUENCE</scope>
    <source>
        <strain evidence="2">IBT 34128</strain>
    </source>
</reference>
<keyword evidence="3" id="KW-1185">Reference proteome</keyword>
<proteinExistence type="predicted"/>
<evidence type="ECO:0000313" key="2">
    <source>
        <dbReference type="EMBL" id="KAJ5114379.1"/>
    </source>
</evidence>
<feature type="transmembrane region" description="Helical" evidence="1">
    <location>
        <begin position="109"/>
        <end position="129"/>
    </location>
</feature>
<evidence type="ECO:0000256" key="1">
    <source>
        <dbReference type="SAM" id="Phobius"/>
    </source>
</evidence>
<keyword evidence="1" id="KW-0472">Membrane</keyword>
<dbReference type="AlphaFoldDB" id="A0A9W9G9E9"/>
<dbReference type="OrthoDB" id="4312791at2759"/>
<comment type="caution">
    <text evidence="2">The sequence shown here is derived from an EMBL/GenBank/DDBJ whole genome shotgun (WGS) entry which is preliminary data.</text>
</comment>
<feature type="transmembrane region" description="Helical" evidence="1">
    <location>
        <begin position="77"/>
        <end position="97"/>
    </location>
</feature>
<dbReference type="RefSeq" id="XP_056515572.1">
    <property type="nucleotide sequence ID" value="XM_056650722.1"/>
</dbReference>
<protein>
    <recommendedName>
        <fullName evidence="4">MARVEL domain-containing protein</fullName>
    </recommendedName>
</protein>
<keyword evidence="1" id="KW-0812">Transmembrane</keyword>
<dbReference type="EMBL" id="JAPMSZ010000001">
    <property type="protein sequence ID" value="KAJ5114379.1"/>
    <property type="molecule type" value="Genomic_DNA"/>
</dbReference>
<name>A0A9W9G9E9_9EURO</name>
<sequence>MASSAAYRSTRSWICRLVIRVVAALGAAATMATIVASSGTDIYPVIIVFAILFLWSFIDAILLCLRCIPHYAVNLSIDLIAALAALVMSALLFYMQFAPKVVIEGAANLLLPACLAAFTTIMHIVLFALSTKGHREARRDKHRRMWRPESYSHDNQIGVSLISMDYNSTTKSSSKPTTANF</sequence>
<organism evidence="2 3">
    <name type="scientific">Penicillium alfredii</name>
    <dbReference type="NCBI Taxonomy" id="1506179"/>
    <lineage>
        <taxon>Eukaryota</taxon>
        <taxon>Fungi</taxon>
        <taxon>Dikarya</taxon>
        <taxon>Ascomycota</taxon>
        <taxon>Pezizomycotina</taxon>
        <taxon>Eurotiomycetes</taxon>
        <taxon>Eurotiomycetidae</taxon>
        <taxon>Eurotiales</taxon>
        <taxon>Aspergillaceae</taxon>
        <taxon>Penicillium</taxon>
    </lineage>
</organism>
<keyword evidence="1" id="KW-1133">Transmembrane helix</keyword>
<feature type="transmembrane region" description="Helical" evidence="1">
    <location>
        <begin position="42"/>
        <end position="65"/>
    </location>
</feature>
<accession>A0A9W9G9E9</accession>